<keyword evidence="2" id="KW-1185">Reference proteome</keyword>
<proteinExistence type="predicted"/>
<protein>
    <submittedName>
        <fullName evidence="1">Uncharacterized protein</fullName>
    </submittedName>
</protein>
<gene>
    <name evidence="1" type="ORF">CEXT_207521</name>
</gene>
<name>A0AAV4X2Q7_CAEEX</name>
<evidence type="ECO:0000313" key="1">
    <source>
        <dbReference type="EMBL" id="GIY88779.1"/>
    </source>
</evidence>
<evidence type="ECO:0000313" key="2">
    <source>
        <dbReference type="Proteomes" id="UP001054945"/>
    </source>
</evidence>
<dbReference type="Proteomes" id="UP001054945">
    <property type="component" value="Unassembled WGS sequence"/>
</dbReference>
<comment type="caution">
    <text evidence="1">The sequence shown here is derived from an EMBL/GenBank/DDBJ whole genome shotgun (WGS) entry which is preliminary data.</text>
</comment>
<dbReference type="EMBL" id="BPLR01017101">
    <property type="protein sequence ID" value="GIY88779.1"/>
    <property type="molecule type" value="Genomic_DNA"/>
</dbReference>
<reference evidence="1 2" key="1">
    <citation type="submission" date="2021-06" db="EMBL/GenBank/DDBJ databases">
        <title>Caerostris extrusa draft genome.</title>
        <authorList>
            <person name="Kono N."/>
            <person name="Arakawa K."/>
        </authorList>
    </citation>
    <scope>NUCLEOTIDE SEQUENCE [LARGE SCALE GENOMIC DNA]</scope>
</reference>
<organism evidence="1 2">
    <name type="scientific">Caerostris extrusa</name>
    <name type="common">Bark spider</name>
    <name type="synonym">Caerostris bankana</name>
    <dbReference type="NCBI Taxonomy" id="172846"/>
    <lineage>
        <taxon>Eukaryota</taxon>
        <taxon>Metazoa</taxon>
        <taxon>Ecdysozoa</taxon>
        <taxon>Arthropoda</taxon>
        <taxon>Chelicerata</taxon>
        <taxon>Arachnida</taxon>
        <taxon>Araneae</taxon>
        <taxon>Araneomorphae</taxon>
        <taxon>Entelegynae</taxon>
        <taxon>Araneoidea</taxon>
        <taxon>Araneidae</taxon>
        <taxon>Caerostris</taxon>
    </lineage>
</organism>
<dbReference type="AlphaFoldDB" id="A0AAV4X2Q7"/>
<feature type="non-terminal residue" evidence="1">
    <location>
        <position position="1"/>
    </location>
</feature>
<accession>A0AAV4X2Q7</accession>
<sequence>KAIEALVDRCSDFRRMLMQPDCIALLKKILEEELHLFDMMRNMGEAQIGLLQYDNELKLHEMSLY</sequence>